<dbReference type="RefSeq" id="WP_308867741.1">
    <property type="nucleotide sequence ID" value="NZ_JAVFWO010000003.1"/>
</dbReference>
<feature type="transmembrane region" description="Helical" evidence="2">
    <location>
        <begin position="192"/>
        <end position="214"/>
    </location>
</feature>
<reference evidence="3 4" key="1">
    <citation type="submission" date="2023-08" db="EMBL/GenBank/DDBJ databases">
        <title>Microbacterium psychrotolerans sp. nov., a psychrotolerant bacterium isolated from soil in Heilongjiang Province, China.</title>
        <authorList>
            <person name="An P."/>
            <person name="Zhao D."/>
            <person name="Xiang H."/>
        </authorList>
    </citation>
    <scope>NUCLEOTIDE SEQUENCE [LARGE SCALE GENOMIC DNA]</scope>
    <source>
        <strain evidence="3 4">QXD-8</strain>
    </source>
</reference>
<feature type="transmembrane region" description="Helical" evidence="2">
    <location>
        <begin position="21"/>
        <end position="43"/>
    </location>
</feature>
<evidence type="ECO:0000313" key="3">
    <source>
        <dbReference type="EMBL" id="MDQ7878182.1"/>
    </source>
</evidence>
<evidence type="ECO:0008006" key="5">
    <source>
        <dbReference type="Google" id="ProtNLM"/>
    </source>
</evidence>
<comment type="caution">
    <text evidence="3">The sequence shown here is derived from an EMBL/GenBank/DDBJ whole genome shotgun (WGS) entry which is preliminary data.</text>
</comment>
<keyword evidence="2" id="KW-0472">Membrane</keyword>
<feature type="region of interest" description="Disordered" evidence="1">
    <location>
        <begin position="362"/>
        <end position="394"/>
    </location>
</feature>
<proteinExistence type="predicted"/>
<feature type="transmembrane region" description="Helical" evidence="2">
    <location>
        <begin position="280"/>
        <end position="299"/>
    </location>
</feature>
<evidence type="ECO:0000256" key="1">
    <source>
        <dbReference type="SAM" id="MobiDB-lite"/>
    </source>
</evidence>
<feature type="transmembrane region" description="Helical" evidence="2">
    <location>
        <begin position="250"/>
        <end position="273"/>
    </location>
</feature>
<sequence>MSLHRESRATPARPTRWPVAAAFGLLGSVIVAVIVMAFVWPAATSQPQNLPVGISGPAEAVSAVEDKLAEQEPAPFDLSEVGSRDDAVSQIESRELYGAILLGDDPEVLIATAASPVAAAALRGVATQLQTQIDSTAKAALTEQLIAIVGALKSGQMPQVPEGATGSAPEIPTVTVTDVVPLAEGDSTGAGLAASVFPLVLGGMLGGILLTLLVQGVVRRLIGLVVFGVVAGALITLVMQTWFGMLTGDWLMNATVIGLGVSATSALIIGLAALMGPPGIAVGAIITMFIANPIAGAAMPPQFLPEPWGAVGQFFVPGASATLLRSVMYFPDAATAAQWIILGAWLVGGVVLALVGHQRTRAELTPPERQLEPAEPPTSGASAPSLEPAEPLAR</sequence>
<feature type="transmembrane region" description="Helical" evidence="2">
    <location>
        <begin position="221"/>
        <end position="244"/>
    </location>
</feature>
<accession>A0ABU0Z0T7</accession>
<dbReference type="EMBL" id="JAVFWO010000003">
    <property type="protein sequence ID" value="MDQ7878182.1"/>
    <property type="molecule type" value="Genomic_DNA"/>
</dbReference>
<dbReference type="Proteomes" id="UP001235133">
    <property type="component" value="Unassembled WGS sequence"/>
</dbReference>
<protein>
    <recommendedName>
        <fullName evidence="5">ABC transporter permease</fullName>
    </recommendedName>
</protein>
<name>A0ABU0Z0T7_9MICO</name>
<gene>
    <name evidence="3" type="ORF">Q9R08_09390</name>
</gene>
<evidence type="ECO:0000313" key="4">
    <source>
        <dbReference type="Proteomes" id="UP001235133"/>
    </source>
</evidence>
<keyword evidence="2" id="KW-0812">Transmembrane</keyword>
<organism evidence="3 4">
    <name type="scientific">Microbacterium psychrotolerans</name>
    <dbReference type="NCBI Taxonomy" id="3068321"/>
    <lineage>
        <taxon>Bacteria</taxon>
        <taxon>Bacillati</taxon>
        <taxon>Actinomycetota</taxon>
        <taxon>Actinomycetes</taxon>
        <taxon>Micrococcales</taxon>
        <taxon>Microbacteriaceae</taxon>
        <taxon>Microbacterium</taxon>
    </lineage>
</organism>
<keyword evidence="2" id="KW-1133">Transmembrane helix</keyword>
<evidence type="ECO:0000256" key="2">
    <source>
        <dbReference type="SAM" id="Phobius"/>
    </source>
</evidence>
<keyword evidence="4" id="KW-1185">Reference proteome</keyword>
<feature type="transmembrane region" description="Helical" evidence="2">
    <location>
        <begin position="336"/>
        <end position="355"/>
    </location>
</feature>